<protein>
    <submittedName>
        <fullName evidence="1">Uncharacterized protein</fullName>
    </submittedName>
</protein>
<proteinExistence type="predicted"/>
<gene>
    <name evidence="1" type="ORF">GCM10008106_20680</name>
</gene>
<dbReference type="Proteomes" id="UP000642809">
    <property type="component" value="Unassembled WGS sequence"/>
</dbReference>
<dbReference type="RefSeq" id="WP_189581793.1">
    <property type="nucleotide sequence ID" value="NZ_BMYF01000011.1"/>
</dbReference>
<reference evidence="1" key="1">
    <citation type="journal article" date="2014" name="Int. J. Syst. Evol. Microbiol.">
        <title>Complete genome sequence of Corynebacterium casei LMG S-19264T (=DSM 44701T), isolated from a smear-ripened cheese.</title>
        <authorList>
            <consortium name="US DOE Joint Genome Institute (JGI-PGF)"/>
            <person name="Walter F."/>
            <person name="Albersmeier A."/>
            <person name="Kalinowski J."/>
            <person name="Ruckert C."/>
        </authorList>
    </citation>
    <scope>NUCLEOTIDE SEQUENCE</scope>
    <source>
        <strain evidence="1">KCTC 23224</strain>
    </source>
</reference>
<name>A0A8J3CZN3_9BACT</name>
<evidence type="ECO:0000313" key="2">
    <source>
        <dbReference type="Proteomes" id="UP000642809"/>
    </source>
</evidence>
<organism evidence="1 2">
    <name type="scientific">Mongoliitalea lutea</name>
    <dbReference type="NCBI Taxonomy" id="849756"/>
    <lineage>
        <taxon>Bacteria</taxon>
        <taxon>Pseudomonadati</taxon>
        <taxon>Bacteroidota</taxon>
        <taxon>Cytophagia</taxon>
        <taxon>Cytophagales</taxon>
        <taxon>Cyclobacteriaceae</taxon>
        <taxon>Mongoliitalea</taxon>
    </lineage>
</organism>
<dbReference type="AlphaFoldDB" id="A0A8J3CZN3"/>
<dbReference type="EMBL" id="BMYF01000011">
    <property type="protein sequence ID" value="GHB39329.1"/>
    <property type="molecule type" value="Genomic_DNA"/>
</dbReference>
<keyword evidence="2" id="KW-1185">Reference proteome</keyword>
<evidence type="ECO:0000313" key="1">
    <source>
        <dbReference type="EMBL" id="GHB39329.1"/>
    </source>
</evidence>
<sequence length="116" mass="12979">MQFLETKSSGIGIKSGYSNYFSSESTIKDIGEIPLAIMYRYYPTSTGFFTGIDAGYSFIINSSNTNGGIMARPHAGYHGDNWNIFAYYNVVLIQEASQENIQNIGISLTRNIRLRK</sequence>
<comment type="caution">
    <text evidence="1">The sequence shown here is derived from an EMBL/GenBank/DDBJ whole genome shotgun (WGS) entry which is preliminary data.</text>
</comment>
<reference evidence="1" key="2">
    <citation type="submission" date="2020-09" db="EMBL/GenBank/DDBJ databases">
        <authorList>
            <person name="Sun Q."/>
            <person name="Kim S."/>
        </authorList>
    </citation>
    <scope>NUCLEOTIDE SEQUENCE</scope>
    <source>
        <strain evidence="1">KCTC 23224</strain>
    </source>
</reference>
<accession>A0A8J3CZN3</accession>